<dbReference type="AlphaFoldDB" id="A0AAD5W5J6"/>
<evidence type="ECO:0000313" key="3">
    <source>
        <dbReference type="Proteomes" id="UP001213000"/>
    </source>
</evidence>
<name>A0AAD5W5J6_9AGAR</name>
<dbReference type="InterPro" id="IPR034600">
    <property type="entry name" value="Ribosomal_bL31m"/>
</dbReference>
<dbReference type="Proteomes" id="UP001213000">
    <property type="component" value="Unassembled WGS sequence"/>
</dbReference>
<dbReference type="GO" id="GO:0032543">
    <property type="term" value="P:mitochondrial translation"/>
    <property type="evidence" value="ECO:0007669"/>
    <property type="project" value="InterPro"/>
</dbReference>
<feature type="compositionally biased region" description="Basic and acidic residues" evidence="1">
    <location>
        <begin position="132"/>
        <end position="163"/>
    </location>
</feature>
<accession>A0AAD5W5J6</accession>
<feature type="compositionally biased region" description="Low complexity" evidence="1">
    <location>
        <begin position="29"/>
        <end position="40"/>
    </location>
</feature>
<dbReference type="PANTHER" id="PTHR28174">
    <property type="entry name" value="54S RIBOSOMAL PROTEIN L36, MITOCHONDRIAL"/>
    <property type="match status" value="1"/>
</dbReference>
<protein>
    <submittedName>
        <fullName evidence="2">Uncharacterized protein</fullName>
    </submittedName>
</protein>
<sequence length="210" mass="23068">MRALNLRTRAGSSLITQCSVILHNPPKSLPSTSTRSVSTSPYGRTHVWKRRPPVLPNPVVPMFPQTIIRADGSSFVQWTTSPKSIVRLTRDTTNNPLWNTANWASDRALEEESGSTGRMGRFSRKFGGVTVPKEELSKPSKKEEKSKAAPEAVKHEEVPKEDMVDLTGMNMGMKGGMGGVLDDVSWFEEMAEMTGGEAKAPGKGKKKKKD</sequence>
<evidence type="ECO:0000313" key="2">
    <source>
        <dbReference type="EMBL" id="KAJ3574859.1"/>
    </source>
</evidence>
<dbReference type="GO" id="GO:0005762">
    <property type="term" value="C:mitochondrial large ribosomal subunit"/>
    <property type="evidence" value="ECO:0007669"/>
    <property type="project" value="InterPro"/>
</dbReference>
<dbReference type="PANTHER" id="PTHR28174:SF1">
    <property type="entry name" value="LARGE RIBOSOMAL SUBUNIT PROTEIN BL31M"/>
    <property type="match status" value="1"/>
</dbReference>
<gene>
    <name evidence="2" type="ORF">NP233_g1481</name>
</gene>
<organism evidence="2 3">
    <name type="scientific">Leucocoprinus birnbaumii</name>
    <dbReference type="NCBI Taxonomy" id="56174"/>
    <lineage>
        <taxon>Eukaryota</taxon>
        <taxon>Fungi</taxon>
        <taxon>Dikarya</taxon>
        <taxon>Basidiomycota</taxon>
        <taxon>Agaricomycotina</taxon>
        <taxon>Agaricomycetes</taxon>
        <taxon>Agaricomycetidae</taxon>
        <taxon>Agaricales</taxon>
        <taxon>Agaricineae</taxon>
        <taxon>Agaricaceae</taxon>
        <taxon>Leucocoprinus</taxon>
    </lineage>
</organism>
<feature type="region of interest" description="Disordered" evidence="1">
    <location>
        <begin position="130"/>
        <end position="169"/>
    </location>
</feature>
<feature type="region of interest" description="Disordered" evidence="1">
    <location>
        <begin position="26"/>
        <end position="49"/>
    </location>
</feature>
<dbReference type="EMBL" id="JANIEX010000055">
    <property type="protein sequence ID" value="KAJ3574859.1"/>
    <property type="molecule type" value="Genomic_DNA"/>
</dbReference>
<evidence type="ECO:0000256" key="1">
    <source>
        <dbReference type="SAM" id="MobiDB-lite"/>
    </source>
</evidence>
<comment type="caution">
    <text evidence="2">The sequence shown here is derived from an EMBL/GenBank/DDBJ whole genome shotgun (WGS) entry which is preliminary data.</text>
</comment>
<dbReference type="GO" id="GO:0003735">
    <property type="term" value="F:structural constituent of ribosome"/>
    <property type="evidence" value="ECO:0007669"/>
    <property type="project" value="InterPro"/>
</dbReference>
<reference evidence="2" key="1">
    <citation type="submission" date="2022-07" db="EMBL/GenBank/DDBJ databases">
        <title>Genome Sequence of Leucocoprinus birnbaumii.</title>
        <authorList>
            <person name="Buettner E."/>
        </authorList>
    </citation>
    <scope>NUCLEOTIDE SEQUENCE</scope>
    <source>
        <strain evidence="2">VT141</strain>
    </source>
</reference>
<proteinExistence type="predicted"/>
<dbReference type="Gene3D" id="6.20.130.10">
    <property type="match status" value="1"/>
</dbReference>
<keyword evidence="3" id="KW-1185">Reference proteome</keyword>